<keyword evidence="2" id="KW-1185">Reference proteome</keyword>
<dbReference type="Pfam" id="PF14902">
    <property type="entry name" value="DUF4494"/>
    <property type="match status" value="1"/>
</dbReference>
<dbReference type="InterPro" id="IPR027848">
    <property type="entry name" value="DUF4494"/>
</dbReference>
<evidence type="ECO:0000313" key="1">
    <source>
        <dbReference type="EMBL" id="GGD44146.1"/>
    </source>
</evidence>
<organism evidence="1 2">
    <name type="scientific">Emticicia aquatilis</name>
    <dbReference type="NCBI Taxonomy" id="1537369"/>
    <lineage>
        <taxon>Bacteria</taxon>
        <taxon>Pseudomonadati</taxon>
        <taxon>Bacteroidota</taxon>
        <taxon>Cytophagia</taxon>
        <taxon>Cytophagales</taxon>
        <taxon>Leadbetterellaceae</taxon>
        <taxon>Emticicia</taxon>
    </lineage>
</organism>
<gene>
    <name evidence="1" type="ORF">GCM10011514_05100</name>
</gene>
<reference evidence="1" key="2">
    <citation type="submission" date="2020-09" db="EMBL/GenBank/DDBJ databases">
        <authorList>
            <person name="Sun Q."/>
            <person name="Zhou Y."/>
        </authorList>
    </citation>
    <scope>NUCLEOTIDE SEQUENCE</scope>
    <source>
        <strain evidence="1">CGMCC 1.15958</strain>
    </source>
</reference>
<evidence type="ECO:0000313" key="2">
    <source>
        <dbReference type="Proteomes" id="UP000609064"/>
    </source>
</evidence>
<protein>
    <recommendedName>
        <fullName evidence="3">DUF4494 domain-containing protein</fullName>
    </recommendedName>
</protein>
<dbReference type="Proteomes" id="UP000609064">
    <property type="component" value="Unassembled WGS sequence"/>
</dbReference>
<comment type="caution">
    <text evidence="1">The sequence shown here is derived from an EMBL/GenBank/DDBJ whole genome shotgun (WGS) entry which is preliminary data.</text>
</comment>
<dbReference type="EMBL" id="BMKK01000001">
    <property type="protein sequence ID" value="GGD44146.1"/>
    <property type="molecule type" value="Genomic_DNA"/>
</dbReference>
<dbReference type="RefSeq" id="WP_188764337.1">
    <property type="nucleotide sequence ID" value="NZ_BMKK01000001.1"/>
</dbReference>
<sequence length="164" mass="19071">MSNCWYQGKIRYQRVDEKDKTIKITEVYLVDAVSYTDAEARIYETVATNTPDFQLFGLSRMRIHEVFFVDEGSEKWFKVKVNFISFDEKAQKEKRTAYTMLINADNPLLAYQLISERLGTVEDYEITDVNITNILEVVPYESPEEKKLKSGNFKPLAEVMANAE</sequence>
<dbReference type="AlphaFoldDB" id="A0A916YGA1"/>
<accession>A0A916YGA1</accession>
<reference evidence="1" key="1">
    <citation type="journal article" date="2014" name="Int. J. Syst. Evol. Microbiol.">
        <title>Complete genome sequence of Corynebacterium casei LMG S-19264T (=DSM 44701T), isolated from a smear-ripened cheese.</title>
        <authorList>
            <consortium name="US DOE Joint Genome Institute (JGI-PGF)"/>
            <person name="Walter F."/>
            <person name="Albersmeier A."/>
            <person name="Kalinowski J."/>
            <person name="Ruckert C."/>
        </authorList>
    </citation>
    <scope>NUCLEOTIDE SEQUENCE</scope>
    <source>
        <strain evidence="1">CGMCC 1.15958</strain>
    </source>
</reference>
<proteinExistence type="predicted"/>
<name>A0A916YGA1_9BACT</name>
<evidence type="ECO:0008006" key="3">
    <source>
        <dbReference type="Google" id="ProtNLM"/>
    </source>
</evidence>